<dbReference type="Pfam" id="PF00176">
    <property type="entry name" value="SNF2-rel_dom"/>
    <property type="match status" value="1"/>
</dbReference>
<dbReference type="AlphaFoldDB" id="A0A9E7PMX2"/>
<dbReference type="InterPro" id="IPR049730">
    <property type="entry name" value="SNF2/RAD54-like_C"/>
</dbReference>
<evidence type="ECO:0000259" key="7">
    <source>
        <dbReference type="PROSITE" id="PS51194"/>
    </source>
</evidence>
<dbReference type="GO" id="GO:0005524">
    <property type="term" value="F:ATP binding"/>
    <property type="evidence" value="ECO:0007669"/>
    <property type="project" value="UniProtKB-KW"/>
</dbReference>
<protein>
    <submittedName>
        <fullName evidence="8">DEAD/DEAH box helicase</fullName>
    </submittedName>
</protein>
<dbReference type="Gene3D" id="3.40.50.300">
    <property type="entry name" value="P-loop containing nucleotide triphosphate hydrolases"/>
    <property type="match status" value="1"/>
</dbReference>
<dbReference type="SMART" id="SM00490">
    <property type="entry name" value="HELICc"/>
    <property type="match status" value="1"/>
</dbReference>
<dbReference type="Pfam" id="PF00271">
    <property type="entry name" value="Helicase_C"/>
    <property type="match status" value="1"/>
</dbReference>
<dbReference type="GO" id="GO:0004386">
    <property type="term" value="F:helicase activity"/>
    <property type="evidence" value="ECO:0007669"/>
    <property type="project" value="UniProtKB-KW"/>
</dbReference>
<evidence type="ECO:0000256" key="5">
    <source>
        <dbReference type="SAM" id="Coils"/>
    </source>
</evidence>
<keyword evidence="9" id="KW-1185">Reference proteome</keyword>
<keyword evidence="4" id="KW-0067">ATP-binding</keyword>
<dbReference type="InterPro" id="IPR057342">
    <property type="entry name" value="DEXDc_RapA"/>
</dbReference>
<dbReference type="InterPro" id="IPR001650">
    <property type="entry name" value="Helicase_C-like"/>
</dbReference>
<dbReference type="CDD" id="cd18011">
    <property type="entry name" value="DEXDc_RapA"/>
    <property type="match status" value="1"/>
</dbReference>
<evidence type="ECO:0000256" key="3">
    <source>
        <dbReference type="ARBA" id="ARBA00022806"/>
    </source>
</evidence>
<dbReference type="PANTHER" id="PTHR45766:SF6">
    <property type="entry name" value="SWI_SNF-RELATED MATRIX-ASSOCIATED ACTIN-DEPENDENT REGULATOR OF CHROMATIN SUBFAMILY A-LIKE PROTEIN 1"/>
    <property type="match status" value="1"/>
</dbReference>
<dbReference type="Gene3D" id="3.40.50.10810">
    <property type="entry name" value="Tandem AAA-ATPase domain"/>
    <property type="match status" value="1"/>
</dbReference>
<feature type="domain" description="Helicase ATP-binding" evidence="6">
    <location>
        <begin position="117"/>
        <end position="295"/>
    </location>
</feature>
<dbReference type="SMART" id="SM00487">
    <property type="entry name" value="DEXDc"/>
    <property type="match status" value="1"/>
</dbReference>
<sequence>MGNINKTPLFKTGENVRFTSNGKIGTINDIIEKKNSFGYHVTLEGKKYTVQEKHLSKMETEDRIFDSFSSGTKGNKEDFQLFQTWFRLKRPVEGNFYSYLASKTVFNPYQFKPLSKFISPGSDSRLFIADEVGVGKTIETGIILTELLARGKIDRKSPVLIVCPNSLLPKWEKEMRKRFNLHFHIHDGKSLKNFFKSAKDGNIPDGMIWSLVSLSLLRTEKHYSNLRELHENREIPLWSLVVVDESHHMRNSSTYSYQTGKYLSDLTEMMVMLSATPLNLKDEDLFSQMHILNSRLFPDLQSFSNILSPLKNINICRRLLLQDTEESRAEVCGILRNLKTGATGEAISGHPGIKKLEERLSSEKPLSAEETAHYDRVLGNLSPIDNSFTRTLKREAFEHRVTREPIKVPVKLSPAEKDFHDEIIELTKDLYLDKGGEPSAIGFVTNVPRRMAGSCLPAMKEYLDWCIENNSVYDLKPSEDEPDDDLAFGEMAISQDIKDRFIQLRNDARKISGLDTKYDEFLKLIGKLQAESENPQIVVFSFFVRTLKYLEKRLKEDGYRVGLIYGDTPNSGDGQAQSRYEIMEAFERGEFEVLLSSEVGGEGVDFQFCQSIINYDLPYNPMRIEQRIGRVDRFGQKADKIFVACMYIHDSIDENIYDTLYVRINLIQDSIGALEPILGNTLADLNNDIIQGSFTDKQIQERIRTMEIAVENSRIEMEKYEQNRKELLGEDHFNSIIQKPSMSTEFVQPVDALWLTDRCLSSWDGCEFKQTDSDSGKIRLSKAVMSELEDFRRRPGSEGCEDELGRISESKGFTEVVFNGMAATQRMNAVFLPPCGFWIKFLLYKLEMSENIPCSFSLSLESSDAGISPGDYSVLFYEVTLEGFSREINLMAVPVDIQTMQVPKCDFRKFSRLLKEYSVSCEDYYTDFDIEEVSDTAEDALESFMEVEISEMEAENSYRIQSYVNSVEKSAESQTTAVDRKIQEHCEKRIRDNQEPNEKFLRLMQYQKDNIKKRSENRIKQLRAKDGLFMGKDLVAVSVLKVI</sequence>
<dbReference type="EMBL" id="CP096115">
    <property type="protein sequence ID" value="UUX93188.1"/>
    <property type="molecule type" value="Genomic_DNA"/>
</dbReference>
<proteinExistence type="predicted"/>
<dbReference type="KEGG" id="mend:L6E24_03435"/>
<dbReference type="RefSeq" id="WP_257743328.1">
    <property type="nucleotide sequence ID" value="NZ_CP096115.1"/>
</dbReference>
<evidence type="ECO:0000256" key="1">
    <source>
        <dbReference type="ARBA" id="ARBA00022741"/>
    </source>
</evidence>
<dbReference type="SUPFAM" id="SSF52540">
    <property type="entry name" value="P-loop containing nucleoside triphosphate hydrolases"/>
    <property type="match status" value="2"/>
</dbReference>
<reference evidence="8" key="1">
    <citation type="submission" date="2022-04" db="EMBL/GenBank/DDBJ databases">
        <title>Complete genome of Methanoplanus endosymbiosus DSM 3599.</title>
        <authorList>
            <person name="Chen S.-C."/>
            <person name="You Y.-T."/>
            <person name="Zhou Y.-Z."/>
            <person name="Lai M.-C."/>
        </authorList>
    </citation>
    <scope>NUCLEOTIDE SEQUENCE</scope>
    <source>
        <strain evidence="8">DSM 3599</strain>
    </source>
</reference>
<keyword evidence="5" id="KW-0175">Coiled coil</keyword>
<feature type="domain" description="Helicase C-terminal" evidence="7">
    <location>
        <begin position="520"/>
        <end position="675"/>
    </location>
</feature>
<dbReference type="InterPro" id="IPR027417">
    <property type="entry name" value="P-loop_NTPase"/>
</dbReference>
<accession>A0A9E7PMX2</accession>
<dbReference type="InterPro" id="IPR014001">
    <property type="entry name" value="Helicase_ATP-bd"/>
</dbReference>
<name>A0A9E7PMX2_9EURY</name>
<dbReference type="GO" id="GO:0140097">
    <property type="term" value="F:catalytic activity, acting on DNA"/>
    <property type="evidence" value="ECO:0007669"/>
    <property type="project" value="UniProtKB-ARBA"/>
</dbReference>
<evidence type="ECO:0000313" key="9">
    <source>
        <dbReference type="Proteomes" id="UP001060368"/>
    </source>
</evidence>
<organism evidence="8 9">
    <name type="scientific">Methanoplanus endosymbiosus</name>
    <dbReference type="NCBI Taxonomy" id="33865"/>
    <lineage>
        <taxon>Archaea</taxon>
        <taxon>Methanobacteriati</taxon>
        <taxon>Methanobacteriota</taxon>
        <taxon>Stenosarchaea group</taxon>
        <taxon>Methanomicrobia</taxon>
        <taxon>Methanomicrobiales</taxon>
        <taxon>Methanomicrobiaceae</taxon>
        <taxon>Methanoplanus</taxon>
    </lineage>
</organism>
<evidence type="ECO:0000256" key="2">
    <source>
        <dbReference type="ARBA" id="ARBA00022801"/>
    </source>
</evidence>
<dbReference type="PROSITE" id="PS51194">
    <property type="entry name" value="HELICASE_CTER"/>
    <property type="match status" value="1"/>
</dbReference>
<keyword evidence="3 8" id="KW-0347">Helicase</keyword>
<dbReference type="GO" id="GO:0016787">
    <property type="term" value="F:hydrolase activity"/>
    <property type="evidence" value="ECO:0007669"/>
    <property type="project" value="UniProtKB-KW"/>
</dbReference>
<keyword evidence="2" id="KW-0378">Hydrolase</keyword>
<evidence type="ECO:0000313" key="8">
    <source>
        <dbReference type="EMBL" id="UUX93188.1"/>
    </source>
</evidence>
<dbReference type="Proteomes" id="UP001060368">
    <property type="component" value="Chromosome"/>
</dbReference>
<gene>
    <name evidence="8" type="ORF">L6E24_03435</name>
</gene>
<evidence type="ECO:0000259" key="6">
    <source>
        <dbReference type="PROSITE" id="PS51192"/>
    </source>
</evidence>
<dbReference type="PANTHER" id="PTHR45766">
    <property type="entry name" value="DNA ANNEALING HELICASE AND ENDONUCLEASE ZRANB3 FAMILY MEMBER"/>
    <property type="match status" value="1"/>
</dbReference>
<dbReference type="GeneID" id="74306716"/>
<feature type="coiled-coil region" evidence="5">
    <location>
        <begin position="703"/>
        <end position="730"/>
    </location>
</feature>
<dbReference type="InterPro" id="IPR000330">
    <property type="entry name" value="SNF2_N"/>
</dbReference>
<keyword evidence="1" id="KW-0547">Nucleotide-binding</keyword>
<dbReference type="CDD" id="cd18793">
    <property type="entry name" value="SF2_C_SNF"/>
    <property type="match status" value="1"/>
</dbReference>
<dbReference type="InterPro" id="IPR038718">
    <property type="entry name" value="SNF2-like_sf"/>
</dbReference>
<dbReference type="PROSITE" id="PS51192">
    <property type="entry name" value="HELICASE_ATP_BIND_1"/>
    <property type="match status" value="1"/>
</dbReference>
<evidence type="ECO:0000256" key="4">
    <source>
        <dbReference type="ARBA" id="ARBA00022840"/>
    </source>
</evidence>